<comment type="similarity">
    <text evidence="2">Belongs to the ferric reductase (FRE) family.</text>
</comment>
<evidence type="ECO:0000256" key="1">
    <source>
        <dbReference type="ARBA" id="ARBA00004141"/>
    </source>
</evidence>
<evidence type="ECO:0000313" key="11">
    <source>
        <dbReference type="EMBL" id="KAF2229455.1"/>
    </source>
</evidence>
<proteinExistence type="inferred from homology"/>
<reference evidence="11" key="1">
    <citation type="journal article" date="2020" name="Stud. Mycol.">
        <title>101 Dothideomycetes genomes: a test case for predicting lifestyles and emergence of pathogens.</title>
        <authorList>
            <person name="Haridas S."/>
            <person name="Albert R."/>
            <person name="Binder M."/>
            <person name="Bloem J."/>
            <person name="Labutti K."/>
            <person name="Salamov A."/>
            <person name="Andreopoulos B."/>
            <person name="Baker S."/>
            <person name="Barry K."/>
            <person name="Bills G."/>
            <person name="Bluhm B."/>
            <person name="Cannon C."/>
            <person name="Castanera R."/>
            <person name="Culley D."/>
            <person name="Daum C."/>
            <person name="Ezra D."/>
            <person name="Gonzalez J."/>
            <person name="Henrissat B."/>
            <person name="Kuo A."/>
            <person name="Liang C."/>
            <person name="Lipzen A."/>
            <person name="Lutzoni F."/>
            <person name="Magnuson J."/>
            <person name="Mondo S."/>
            <person name="Nolan M."/>
            <person name="Ohm R."/>
            <person name="Pangilinan J."/>
            <person name="Park H.-J."/>
            <person name="Ramirez L."/>
            <person name="Alfaro M."/>
            <person name="Sun H."/>
            <person name="Tritt A."/>
            <person name="Yoshinaga Y."/>
            <person name="Zwiers L.-H."/>
            <person name="Turgeon B."/>
            <person name="Goodwin S."/>
            <person name="Spatafora J."/>
            <person name="Crous P."/>
            <person name="Grigoriev I."/>
        </authorList>
    </citation>
    <scope>NUCLEOTIDE SEQUENCE</scope>
    <source>
        <strain evidence="11">Tuck. ex Michener</strain>
    </source>
</reference>
<keyword evidence="8 9" id="KW-0472">Membrane</keyword>
<evidence type="ECO:0000256" key="3">
    <source>
        <dbReference type="ARBA" id="ARBA00022448"/>
    </source>
</evidence>
<dbReference type="GO" id="GO:0006879">
    <property type="term" value="P:intracellular iron ion homeostasis"/>
    <property type="evidence" value="ECO:0007669"/>
    <property type="project" value="TreeGrafter"/>
</dbReference>
<dbReference type="EMBL" id="ML991863">
    <property type="protein sequence ID" value="KAF2229455.1"/>
    <property type="molecule type" value="Genomic_DNA"/>
</dbReference>
<keyword evidence="7" id="KW-0406">Ion transport</keyword>
<sequence>MRPLSRFEFAVQTLYWLGTAVFNVVQVQSTDQAGLRAAALSVINLIPLYLGNHLHTAAVWLGIPLEAMRRLHNSAALMVCVQSAIHVIIQLTHHPFSMTDTTSRYGLFALISIAALAILPLVRRWLYEIFLKLHLGIAIFALFAIWRHLRYAIAPPAAYIIACAITLLTTMTYSTCRLVYRNIVFGRPFPKARVKHRENATQIEVSLPRPWKIQAGEYVQIWLPGIGIWSWLESHPSMVTWWDEDSRGHVRVISVLLVARRGLTAKVRLQTRPDVWYNALIDGPYGCPKSLAHYGTVILIASGIGIAATVPLAKQLVTRRRAGTACTKQIKLFWQLEHGQREWVFDWMTDLLELDKHDHILNITLYDTSQRTLGQQSDTDGSHNRMVTHFCEMNIEDSLEEAISRLEGRTIVAVSCDAELRDRAQREVRKAIMDEIEFHDLEFQPW</sequence>
<dbReference type="InterPro" id="IPR013121">
    <property type="entry name" value="Fe_red_NAD-bd_6"/>
</dbReference>
<dbReference type="InterPro" id="IPR017927">
    <property type="entry name" value="FAD-bd_FR_type"/>
</dbReference>
<dbReference type="GO" id="GO:0015677">
    <property type="term" value="P:copper ion import"/>
    <property type="evidence" value="ECO:0007669"/>
    <property type="project" value="TreeGrafter"/>
</dbReference>
<dbReference type="PANTHER" id="PTHR32361">
    <property type="entry name" value="FERRIC/CUPRIC REDUCTASE TRANSMEMBRANE COMPONENT"/>
    <property type="match status" value="1"/>
</dbReference>
<dbReference type="GO" id="GO:0000293">
    <property type="term" value="F:ferric-chelate reductase activity"/>
    <property type="evidence" value="ECO:0007669"/>
    <property type="project" value="TreeGrafter"/>
</dbReference>
<evidence type="ECO:0000256" key="8">
    <source>
        <dbReference type="ARBA" id="ARBA00023136"/>
    </source>
</evidence>
<evidence type="ECO:0000256" key="2">
    <source>
        <dbReference type="ARBA" id="ARBA00006278"/>
    </source>
</evidence>
<evidence type="ECO:0000256" key="7">
    <source>
        <dbReference type="ARBA" id="ARBA00023065"/>
    </source>
</evidence>
<evidence type="ECO:0000256" key="6">
    <source>
        <dbReference type="ARBA" id="ARBA00023002"/>
    </source>
</evidence>
<organism evidence="11 12">
    <name type="scientific">Viridothelium virens</name>
    <name type="common">Speckled blister lichen</name>
    <name type="synonym">Trypethelium virens</name>
    <dbReference type="NCBI Taxonomy" id="1048519"/>
    <lineage>
        <taxon>Eukaryota</taxon>
        <taxon>Fungi</taxon>
        <taxon>Dikarya</taxon>
        <taxon>Ascomycota</taxon>
        <taxon>Pezizomycotina</taxon>
        <taxon>Dothideomycetes</taxon>
        <taxon>Dothideomycetes incertae sedis</taxon>
        <taxon>Trypetheliales</taxon>
        <taxon>Trypetheliaceae</taxon>
        <taxon>Viridothelium</taxon>
    </lineage>
</organism>
<evidence type="ECO:0000256" key="4">
    <source>
        <dbReference type="ARBA" id="ARBA00022692"/>
    </source>
</evidence>
<dbReference type="InterPro" id="IPR051410">
    <property type="entry name" value="Ferric/Cupric_Reductase"/>
</dbReference>
<name>A0A6A6GUP6_VIRVR</name>
<dbReference type="PANTHER" id="PTHR32361:SF26">
    <property type="entry name" value="FAD-BINDING 8 DOMAIN-CONTAINING PROTEIN-RELATED"/>
    <property type="match status" value="1"/>
</dbReference>
<dbReference type="GO" id="GO:0005886">
    <property type="term" value="C:plasma membrane"/>
    <property type="evidence" value="ECO:0007669"/>
    <property type="project" value="TreeGrafter"/>
</dbReference>
<feature type="transmembrane region" description="Helical" evidence="9">
    <location>
        <begin position="75"/>
        <end position="93"/>
    </location>
</feature>
<dbReference type="Pfam" id="PF01794">
    <property type="entry name" value="Ferric_reduct"/>
    <property type="match status" value="1"/>
</dbReference>
<dbReference type="Proteomes" id="UP000800092">
    <property type="component" value="Unassembled WGS sequence"/>
</dbReference>
<feature type="domain" description="FAD-binding FR-type" evidence="10">
    <location>
        <begin position="171"/>
        <end position="291"/>
    </location>
</feature>
<keyword evidence="4 9" id="KW-0812">Transmembrane</keyword>
<keyword evidence="3" id="KW-0813">Transport</keyword>
<comment type="subcellular location">
    <subcellularLocation>
        <location evidence="1">Membrane</location>
        <topology evidence="1">Multi-pass membrane protein</topology>
    </subcellularLocation>
</comment>
<accession>A0A6A6GUP6</accession>
<dbReference type="PROSITE" id="PS51384">
    <property type="entry name" value="FAD_FR"/>
    <property type="match status" value="1"/>
</dbReference>
<evidence type="ECO:0000256" key="9">
    <source>
        <dbReference type="SAM" id="Phobius"/>
    </source>
</evidence>
<dbReference type="SUPFAM" id="SSF52343">
    <property type="entry name" value="Ferredoxin reductase-like, C-terminal NADP-linked domain"/>
    <property type="match status" value="1"/>
</dbReference>
<gene>
    <name evidence="11" type="ORF">EV356DRAFT_475375</name>
</gene>
<keyword evidence="5 9" id="KW-1133">Transmembrane helix</keyword>
<dbReference type="InterPro" id="IPR039261">
    <property type="entry name" value="FNR_nucleotide-bd"/>
</dbReference>
<dbReference type="CDD" id="cd06186">
    <property type="entry name" value="NOX_Duox_like_FAD_NADP"/>
    <property type="match status" value="1"/>
</dbReference>
<dbReference type="OrthoDB" id="4494341at2759"/>
<dbReference type="Pfam" id="PF08030">
    <property type="entry name" value="NAD_binding_6"/>
    <property type="match status" value="1"/>
</dbReference>
<feature type="transmembrane region" description="Helical" evidence="9">
    <location>
        <begin position="7"/>
        <end position="25"/>
    </location>
</feature>
<dbReference type="GO" id="GO:0006826">
    <property type="term" value="P:iron ion transport"/>
    <property type="evidence" value="ECO:0007669"/>
    <property type="project" value="TreeGrafter"/>
</dbReference>
<protein>
    <recommendedName>
        <fullName evidence="10">FAD-binding FR-type domain-containing protein</fullName>
    </recommendedName>
</protein>
<keyword evidence="6" id="KW-0560">Oxidoreductase</keyword>
<keyword evidence="12" id="KW-1185">Reference proteome</keyword>
<evidence type="ECO:0000259" key="10">
    <source>
        <dbReference type="PROSITE" id="PS51384"/>
    </source>
</evidence>
<evidence type="ECO:0000313" key="12">
    <source>
        <dbReference type="Proteomes" id="UP000800092"/>
    </source>
</evidence>
<feature type="transmembrane region" description="Helical" evidence="9">
    <location>
        <begin position="158"/>
        <end position="180"/>
    </location>
</feature>
<feature type="transmembrane region" description="Helical" evidence="9">
    <location>
        <begin position="291"/>
        <end position="313"/>
    </location>
</feature>
<dbReference type="Gene3D" id="3.40.50.80">
    <property type="entry name" value="Nucleotide-binding domain of ferredoxin-NADP reductase (FNR) module"/>
    <property type="match status" value="1"/>
</dbReference>
<dbReference type="AlphaFoldDB" id="A0A6A6GUP6"/>
<feature type="transmembrane region" description="Helical" evidence="9">
    <location>
        <begin position="105"/>
        <end position="122"/>
    </location>
</feature>
<dbReference type="InterPro" id="IPR013130">
    <property type="entry name" value="Fe3_Rdtase_TM_dom"/>
</dbReference>
<feature type="transmembrane region" description="Helical" evidence="9">
    <location>
        <begin position="37"/>
        <end position="63"/>
    </location>
</feature>
<evidence type="ECO:0000256" key="5">
    <source>
        <dbReference type="ARBA" id="ARBA00022989"/>
    </source>
</evidence>
<feature type="transmembrane region" description="Helical" evidence="9">
    <location>
        <begin position="129"/>
        <end position="146"/>
    </location>
</feature>